<dbReference type="AlphaFoldDB" id="A0A2C5Z1K4"/>
<dbReference type="Proteomes" id="UP000226431">
    <property type="component" value="Unassembled WGS sequence"/>
</dbReference>
<evidence type="ECO:0000313" key="1">
    <source>
        <dbReference type="EMBL" id="PHH75685.1"/>
    </source>
</evidence>
<proteinExistence type="predicted"/>
<gene>
    <name evidence="1" type="ORF">CDD80_2174</name>
</gene>
<name>A0A2C5Z1K4_9HYPO</name>
<keyword evidence="2" id="KW-1185">Reference proteome</keyword>
<protein>
    <submittedName>
        <fullName evidence="1">Uncharacterized protein</fullName>
    </submittedName>
</protein>
<organism evidence="1 2">
    <name type="scientific">Ophiocordyceps camponoti-rufipedis</name>
    <dbReference type="NCBI Taxonomy" id="2004952"/>
    <lineage>
        <taxon>Eukaryota</taxon>
        <taxon>Fungi</taxon>
        <taxon>Dikarya</taxon>
        <taxon>Ascomycota</taxon>
        <taxon>Pezizomycotina</taxon>
        <taxon>Sordariomycetes</taxon>
        <taxon>Hypocreomycetidae</taxon>
        <taxon>Hypocreales</taxon>
        <taxon>Ophiocordycipitaceae</taxon>
        <taxon>Ophiocordyceps</taxon>
    </lineage>
</organism>
<dbReference type="EMBL" id="NJES01000202">
    <property type="protein sequence ID" value="PHH75685.1"/>
    <property type="molecule type" value="Genomic_DNA"/>
</dbReference>
<accession>A0A2C5Z1K4</accession>
<evidence type="ECO:0000313" key="2">
    <source>
        <dbReference type="Proteomes" id="UP000226431"/>
    </source>
</evidence>
<comment type="caution">
    <text evidence="1">The sequence shown here is derived from an EMBL/GenBank/DDBJ whole genome shotgun (WGS) entry which is preliminary data.</text>
</comment>
<sequence length="109" mass="11955">MCHITVRERQTAIFVDSESTTDHDGLFSASDHHRGLAPEGSLRICTSKTIIANHTLTTCRAHVRVSYNVSKCNRGLGFDADDKMDLMSLQLGSEPPSAVQLEARADLDL</sequence>
<reference evidence="1 2" key="1">
    <citation type="submission" date="2017-06" db="EMBL/GenBank/DDBJ databases">
        <title>Ant-infecting Ophiocordyceps genomes reveal a high diversity of potential behavioral manipulation genes and a possible major role for enterotoxins.</title>
        <authorList>
            <person name="De Bekker C."/>
            <person name="Evans H.C."/>
            <person name="Brachmann A."/>
            <person name="Hughes D.P."/>
        </authorList>
    </citation>
    <scope>NUCLEOTIDE SEQUENCE [LARGE SCALE GENOMIC DNA]</scope>
    <source>
        <strain evidence="1 2">Map16</strain>
    </source>
</reference>